<gene>
    <name evidence="1" type="ORF">EV186_102466</name>
</gene>
<evidence type="ECO:0000313" key="1">
    <source>
        <dbReference type="EMBL" id="TDQ00605.1"/>
    </source>
</evidence>
<organism evidence="1 2">
    <name type="scientific">Labedaea rhizosphaerae</name>
    <dbReference type="NCBI Taxonomy" id="598644"/>
    <lineage>
        <taxon>Bacteria</taxon>
        <taxon>Bacillati</taxon>
        <taxon>Actinomycetota</taxon>
        <taxon>Actinomycetes</taxon>
        <taxon>Pseudonocardiales</taxon>
        <taxon>Pseudonocardiaceae</taxon>
        <taxon>Labedaea</taxon>
    </lineage>
</organism>
<reference evidence="1 2" key="1">
    <citation type="submission" date="2019-03" db="EMBL/GenBank/DDBJ databases">
        <title>Genomic Encyclopedia of Type Strains, Phase IV (KMG-IV): sequencing the most valuable type-strain genomes for metagenomic binning, comparative biology and taxonomic classification.</title>
        <authorList>
            <person name="Goeker M."/>
        </authorList>
    </citation>
    <scope>NUCLEOTIDE SEQUENCE [LARGE SCALE GENOMIC DNA]</scope>
    <source>
        <strain evidence="1 2">DSM 45361</strain>
    </source>
</reference>
<name>A0A4R6SG08_LABRH</name>
<comment type="caution">
    <text evidence="1">The sequence shown here is derived from an EMBL/GenBank/DDBJ whole genome shotgun (WGS) entry which is preliminary data.</text>
</comment>
<accession>A0A4R6SG08</accession>
<dbReference type="AlphaFoldDB" id="A0A4R6SG08"/>
<evidence type="ECO:0000313" key="2">
    <source>
        <dbReference type="Proteomes" id="UP000295444"/>
    </source>
</evidence>
<keyword evidence="2" id="KW-1185">Reference proteome</keyword>
<protein>
    <submittedName>
        <fullName evidence="1">Uncharacterized protein</fullName>
    </submittedName>
</protein>
<sequence length="77" mass="8936">MQAAEYYLRYLPGFQSRLDEMLGRSPMECRQGNHPSSWRRDVDAHNTAYGMSMPFSEKQVIDELRRQQFGFGSSTQG</sequence>
<dbReference type="Proteomes" id="UP000295444">
    <property type="component" value="Unassembled WGS sequence"/>
</dbReference>
<proteinExistence type="predicted"/>
<dbReference type="EMBL" id="SNXZ01000002">
    <property type="protein sequence ID" value="TDQ00605.1"/>
    <property type="molecule type" value="Genomic_DNA"/>
</dbReference>